<dbReference type="EC" id="3.4.-.-" evidence="7"/>
<reference evidence="9 10" key="1">
    <citation type="journal article" date="2023" name="Proc. Natl. Acad. Sci. U.S.A.">
        <title>A global phylogenomic analysis of the shiitake genus Lentinula.</title>
        <authorList>
            <person name="Sierra-Patev S."/>
            <person name="Min B."/>
            <person name="Naranjo-Ortiz M."/>
            <person name="Looney B."/>
            <person name="Konkel Z."/>
            <person name="Slot J.C."/>
            <person name="Sakamoto Y."/>
            <person name="Steenwyk J.L."/>
            <person name="Rokas A."/>
            <person name="Carro J."/>
            <person name="Camarero S."/>
            <person name="Ferreira P."/>
            <person name="Molpeceres G."/>
            <person name="Ruiz-Duenas F.J."/>
            <person name="Serrano A."/>
            <person name="Henrissat B."/>
            <person name="Drula E."/>
            <person name="Hughes K.W."/>
            <person name="Mata J.L."/>
            <person name="Ishikawa N.K."/>
            <person name="Vargas-Isla R."/>
            <person name="Ushijima S."/>
            <person name="Smith C.A."/>
            <person name="Donoghue J."/>
            <person name="Ahrendt S."/>
            <person name="Andreopoulos W."/>
            <person name="He G."/>
            <person name="LaButti K."/>
            <person name="Lipzen A."/>
            <person name="Ng V."/>
            <person name="Riley R."/>
            <person name="Sandor L."/>
            <person name="Barry K."/>
            <person name="Martinez A.T."/>
            <person name="Xiao Y."/>
            <person name="Gibbons J.G."/>
            <person name="Terashima K."/>
            <person name="Grigoriev I.V."/>
            <person name="Hibbett D."/>
        </authorList>
    </citation>
    <scope>NUCLEOTIDE SEQUENCE [LARGE SCALE GENOMIC DNA]</scope>
    <source>
        <strain evidence="9 10">TFB7810</strain>
    </source>
</reference>
<name>A0A9W8NUB2_9AGAR</name>
<accession>A0A9W8NUB2</accession>
<sequence>MRGPLPFLLVLPFDTSVLEQESCLSGKLLGNYRDGSSIKSVMITDEECISSWTAQTESLSAFFAPAIQGFRQLVWVAEEAVDDSLKLPAPQDEFTQFLERLSSPPQGEETFLDSQQDIFIETYQRSNYEVLYQTPTAALLSVNSQVALHLDEVLPRFWKSIPVPSFPIEFIPVPPSSIEPVKSVLESLAYNPAVSAVVDSISIPQMKNDVRFLTGEDGQSGILSRHSFAQGSRVAAAWLKQRFEETGATCRLMPFMQGFAPNVICRYESIVNTTGTVIISGHYDSRGSFGSTRMPGGDDDGSGTTAVLSIARAIARNGVKFHQNVELVAFAGEEQGLYGSRAYANQLRSLDANVTLMVQADMLAYRKPGEPMQLGLPKSIGTPEVAQLVGNISSLYSPELEVGFTPACCSDHQSFYEQGYASTQVFERAGPIADPMYHNSGDLSDREGFDFDQLKAIAKVQVRSTLLHDNKSLASSFSSLPFFIMPASNLTNKYHTR</sequence>
<evidence type="ECO:0000256" key="4">
    <source>
        <dbReference type="ARBA" id="ARBA00022723"/>
    </source>
</evidence>
<evidence type="ECO:0000256" key="2">
    <source>
        <dbReference type="ARBA" id="ARBA00005634"/>
    </source>
</evidence>
<evidence type="ECO:0000256" key="1">
    <source>
        <dbReference type="ARBA" id="ARBA00001947"/>
    </source>
</evidence>
<gene>
    <name evidence="9" type="ORF">DFH05DRAFT_1508230</name>
</gene>
<dbReference type="GO" id="GO:0008235">
    <property type="term" value="F:metalloexopeptidase activity"/>
    <property type="evidence" value="ECO:0007669"/>
    <property type="project" value="InterPro"/>
</dbReference>
<organism evidence="9 10">
    <name type="scientific">Lentinula detonsa</name>
    <dbReference type="NCBI Taxonomy" id="2804962"/>
    <lineage>
        <taxon>Eukaryota</taxon>
        <taxon>Fungi</taxon>
        <taxon>Dikarya</taxon>
        <taxon>Basidiomycota</taxon>
        <taxon>Agaricomycotina</taxon>
        <taxon>Agaricomycetes</taxon>
        <taxon>Agaricomycetidae</taxon>
        <taxon>Agaricales</taxon>
        <taxon>Marasmiineae</taxon>
        <taxon>Omphalotaceae</taxon>
        <taxon>Lentinula</taxon>
    </lineage>
</organism>
<protein>
    <recommendedName>
        <fullName evidence="7">Peptide hydrolase</fullName>
        <ecNumber evidence="7">3.4.-.-</ecNumber>
    </recommendedName>
</protein>
<dbReference type="InterPro" id="IPR007484">
    <property type="entry name" value="Peptidase_M28"/>
</dbReference>
<comment type="similarity">
    <text evidence="2">Belongs to the peptidase M28 family. M28B subfamily.</text>
</comment>
<dbReference type="EMBL" id="JANVFU010000013">
    <property type="protein sequence ID" value="KAJ3741038.1"/>
    <property type="molecule type" value="Genomic_DNA"/>
</dbReference>
<evidence type="ECO:0000313" key="9">
    <source>
        <dbReference type="EMBL" id="KAJ3741038.1"/>
    </source>
</evidence>
<dbReference type="SUPFAM" id="SSF53187">
    <property type="entry name" value="Zn-dependent exopeptidases"/>
    <property type="match status" value="1"/>
</dbReference>
<comment type="caution">
    <text evidence="9">The sequence shown here is derived from an EMBL/GenBank/DDBJ whole genome shotgun (WGS) entry which is preliminary data.</text>
</comment>
<dbReference type="Proteomes" id="UP001142393">
    <property type="component" value="Unassembled WGS sequence"/>
</dbReference>
<dbReference type="Gene3D" id="3.40.630.10">
    <property type="entry name" value="Zn peptidases"/>
    <property type="match status" value="1"/>
</dbReference>
<dbReference type="PANTHER" id="PTHR12147:SF26">
    <property type="entry name" value="PEPTIDASE M28 DOMAIN-CONTAINING PROTEIN"/>
    <property type="match status" value="1"/>
</dbReference>
<keyword evidence="5 7" id="KW-0378">Hydrolase</keyword>
<dbReference type="Pfam" id="PF04389">
    <property type="entry name" value="Peptidase_M28"/>
    <property type="match status" value="1"/>
</dbReference>
<dbReference type="GO" id="GO:0006508">
    <property type="term" value="P:proteolysis"/>
    <property type="evidence" value="ECO:0007669"/>
    <property type="project" value="UniProtKB-KW"/>
</dbReference>
<proteinExistence type="inferred from homology"/>
<evidence type="ECO:0000256" key="6">
    <source>
        <dbReference type="ARBA" id="ARBA00022833"/>
    </source>
</evidence>
<evidence type="ECO:0000256" key="5">
    <source>
        <dbReference type="ARBA" id="ARBA00022801"/>
    </source>
</evidence>
<comment type="cofactor">
    <cofactor evidence="1">
        <name>Zn(2+)</name>
        <dbReference type="ChEBI" id="CHEBI:29105"/>
    </cofactor>
</comment>
<dbReference type="PANTHER" id="PTHR12147">
    <property type="entry name" value="METALLOPEPTIDASE M28 FAMILY MEMBER"/>
    <property type="match status" value="1"/>
</dbReference>
<feature type="domain" description="Peptidase M28" evidence="8">
    <location>
        <begin position="262"/>
        <end position="459"/>
    </location>
</feature>
<evidence type="ECO:0000256" key="3">
    <source>
        <dbReference type="ARBA" id="ARBA00022670"/>
    </source>
</evidence>
<keyword evidence="3 7" id="KW-0645">Protease</keyword>
<dbReference type="GO" id="GO:0046872">
    <property type="term" value="F:metal ion binding"/>
    <property type="evidence" value="ECO:0007669"/>
    <property type="project" value="UniProtKB-KW"/>
</dbReference>
<evidence type="ECO:0000313" key="10">
    <source>
        <dbReference type="Proteomes" id="UP001142393"/>
    </source>
</evidence>
<evidence type="ECO:0000256" key="7">
    <source>
        <dbReference type="RuleBase" id="RU361240"/>
    </source>
</evidence>
<evidence type="ECO:0000259" key="8">
    <source>
        <dbReference type="Pfam" id="PF04389"/>
    </source>
</evidence>
<keyword evidence="10" id="KW-1185">Reference proteome</keyword>
<dbReference type="InterPro" id="IPR045175">
    <property type="entry name" value="M28_fam"/>
</dbReference>
<keyword evidence="6 7" id="KW-0862">Zinc</keyword>
<dbReference type="AlphaFoldDB" id="A0A9W8NUB2"/>
<keyword evidence="4 7" id="KW-0479">Metal-binding</keyword>